<reference evidence="1" key="1">
    <citation type="submission" date="2014-09" db="EMBL/GenBank/DDBJ databases">
        <authorList>
            <person name="Magalhaes I.L.F."/>
            <person name="Oliveira U."/>
            <person name="Santos F.R."/>
            <person name="Vidigal T.H.D.A."/>
            <person name="Brescovit A.D."/>
            <person name="Santos A.J."/>
        </authorList>
    </citation>
    <scope>NUCLEOTIDE SEQUENCE</scope>
    <source>
        <tissue evidence="1">Shoot tissue taken approximately 20 cm above the soil surface</tissue>
    </source>
</reference>
<dbReference type="AlphaFoldDB" id="A0A0A9ACM7"/>
<evidence type="ECO:0000313" key="1">
    <source>
        <dbReference type="EMBL" id="JAD44842.1"/>
    </source>
</evidence>
<name>A0A0A9ACM7_ARUDO</name>
<reference evidence="1" key="2">
    <citation type="journal article" date="2015" name="Data Brief">
        <title>Shoot transcriptome of the giant reed, Arundo donax.</title>
        <authorList>
            <person name="Barrero R.A."/>
            <person name="Guerrero F.D."/>
            <person name="Moolhuijzen P."/>
            <person name="Goolsby J.A."/>
            <person name="Tidwell J."/>
            <person name="Bellgard S.E."/>
            <person name="Bellgard M.I."/>
        </authorList>
    </citation>
    <scope>NUCLEOTIDE SEQUENCE</scope>
    <source>
        <tissue evidence="1">Shoot tissue taken approximately 20 cm above the soil surface</tissue>
    </source>
</reference>
<proteinExistence type="predicted"/>
<organism evidence="1">
    <name type="scientific">Arundo donax</name>
    <name type="common">Giant reed</name>
    <name type="synonym">Donax arundinaceus</name>
    <dbReference type="NCBI Taxonomy" id="35708"/>
    <lineage>
        <taxon>Eukaryota</taxon>
        <taxon>Viridiplantae</taxon>
        <taxon>Streptophyta</taxon>
        <taxon>Embryophyta</taxon>
        <taxon>Tracheophyta</taxon>
        <taxon>Spermatophyta</taxon>
        <taxon>Magnoliopsida</taxon>
        <taxon>Liliopsida</taxon>
        <taxon>Poales</taxon>
        <taxon>Poaceae</taxon>
        <taxon>PACMAD clade</taxon>
        <taxon>Arundinoideae</taxon>
        <taxon>Arundineae</taxon>
        <taxon>Arundo</taxon>
    </lineage>
</organism>
<accession>A0A0A9ACM7</accession>
<dbReference type="EMBL" id="GBRH01253053">
    <property type="protein sequence ID" value="JAD44842.1"/>
    <property type="molecule type" value="Transcribed_RNA"/>
</dbReference>
<protein>
    <submittedName>
        <fullName evidence="1">Uncharacterized protein</fullName>
    </submittedName>
</protein>
<sequence length="20" mass="2383">MKFLDIVLPPFRISCRRGSF</sequence>